<dbReference type="InterPro" id="IPR036890">
    <property type="entry name" value="HATPase_C_sf"/>
</dbReference>
<dbReference type="CDD" id="cd16936">
    <property type="entry name" value="HATPase_RsbW-like"/>
    <property type="match status" value="1"/>
</dbReference>
<dbReference type="STRING" id="457427.SSOG_01204"/>
<sequence>MSAYRLSFSHFQSSCRYDTSFVFTPPHGTPHPIPSAPSPTLRSLALVPREALVPADSLRRSANRAGAHLEHLLHRRFTAGELPRLRVLVEECAAWAGLSEARRGDFVLAVDEIASNAIEHAGGTGSLLLRRVGDELECRISDSGPGFSEDVIPQILPGLDGATSGRGLWLTRLVTDRLVISAGAMGAVVTLAMRLR</sequence>
<evidence type="ECO:0000256" key="1">
    <source>
        <dbReference type="ARBA" id="ARBA00022527"/>
    </source>
</evidence>
<organism evidence="3 4">
    <name type="scientific">Streptomyces himastatinicus ATCC 53653</name>
    <dbReference type="NCBI Taxonomy" id="457427"/>
    <lineage>
        <taxon>Bacteria</taxon>
        <taxon>Bacillati</taxon>
        <taxon>Actinomycetota</taxon>
        <taxon>Actinomycetes</taxon>
        <taxon>Kitasatosporales</taxon>
        <taxon>Streptomycetaceae</taxon>
        <taxon>Streptomyces</taxon>
        <taxon>Streptomyces violaceusniger group</taxon>
    </lineage>
</organism>
<dbReference type="InterPro" id="IPR003594">
    <property type="entry name" value="HATPase_dom"/>
</dbReference>
<feature type="domain" description="Histidine kinase/HSP90-like ATPase" evidence="2">
    <location>
        <begin position="81"/>
        <end position="192"/>
    </location>
</feature>
<evidence type="ECO:0000259" key="2">
    <source>
        <dbReference type="Pfam" id="PF13581"/>
    </source>
</evidence>
<keyword evidence="1" id="KW-0418">Kinase</keyword>
<reference evidence="3 4" key="1">
    <citation type="submission" date="2009-02" db="EMBL/GenBank/DDBJ databases">
        <title>Annotation of Streptomyces hygroscopicus strain ATCC 53653.</title>
        <authorList>
            <consortium name="The Broad Institute Genome Sequencing Platform"/>
            <consortium name="Broad Institute Microbial Sequencing Center"/>
            <person name="Fischbach M."/>
            <person name="Godfrey P."/>
            <person name="Ward D."/>
            <person name="Young S."/>
            <person name="Zeng Q."/>
            <person name="Koehrsen M."/>
            <person name="Alvarado L."/>
            <person name="Berlin A.M."/>
            <person name="Bochicchio J."/>
            <person name="Borenstein D."/>
            <person name="Chapman S.B."/>
            <person name="Chen Z."/>
            <person name="Engels R."/>
            <person name="Freedman E."/>
            <person name="Gellesch M."/>
            <person name="Goldberg J."/>
            <person name="Griggs A."/>
            <person name="Gujja S."/>
            <person name="Heilman E.R."/>
            <person name="Heiman D.I."/>
            <person name="Hepburn T.A."/>
            <person name="Howarth C."/>
            <person name="Jen D."/>
            <person name="Larson L."/>
            <person name="Lewis B."/>
            <person name="Mehta T."/>
            <person name="Park D."/>
            <person name="Pearson M."/>
            <person name="Richards J."/>
            <person name="Roberts A."/>
            <person name="Saif S."/>
            <person name="Shea T.D."/>
            <person name="Shenoy N."/>
            <person name="Sisk P."/>
            <person name="Stolte C."/>
            <person name="Sykes S.N."/>
            <person name="Thomson T."/>
            <person name="Walk T."/>
            <person name="White J."/>
            <person name="Yandava C."/>
            <person name="Straight P."/>
            <person name="Clardy J."/>
            <person name="Hung D."/>
            <person name="Kolter R."/>
            <person name="Mekalanos J."/>
            <person name="Walker S."/>
            <person name="Walsh C.T."/>
            <person name="Wieland-Brown L.C."/>
            <person name="Haas B."/>
            <person name="Nusbaum C."/>
            <person name="Birren B."/>
        </authorList>
    </citation>
    <scope>NUCLEOTIDE SEQUENCE [LARGE SCALE GENOMIC DNA]</scope>
    <source>
        <strain evidence="3 4">ATCC 53653</strain>
    </source>
</reference>
<dbReference type="Gene3D" id="3.30.565.10">
    <property type="entry name" value="Histidine kinase-like ATPase, C-terminal domain"/>
    <property type="match status" value="1"/>
</dbReference>
<dbReference type="InterPro" id="IPR050267">
    <property type="entry name" value="Anti-sigma-factor_SerPK"/>
</dbReference>
<dbReference type="SUPFAM" id="SSF55874">
    <property type="entry name" value="ATPase domain of HSP90 chaperone/DNA topoisomerase II/histidine kinase"/>
    <property type="match status" value="1"/>
</dbReference>
<keyword evidence="4" id="KW-1185">Reference proteome</keyword>
<keyword evidence="1" id="KW-0808">Transferase</keyword>
<dbReference type="PANTHER" id="PTHR35526:SF3">
    <property type="entry name" value="ANTI-SIGMA-F FACTOR RSBW"/>
    <property type="match status" value="1"/>
</dbReference>
<name>D9WJR4_9ACTN</name>
<protein>
    <recommendedName>
        <fullName evidence="2">Histidine kinase/HSP90-like ATPase domain-containing protein</fullName>
    </recommendedName>
</protein>
<dbReference type="PANTHER" id="PTHR35526">
    <property type="entry name" value="ANTI-SIGMA-F FACTOR RSBW-RELATED"/>
    <property type="match status" value="1"/>
</dbReference>
<dbReference type="EMBL" id="GG657754">
    <property type="protein sequence ID" value="EFL21492.1"/>
    <property type="molecule type" value="Genomic_DNA"/>
</dbReference>
<dbReference type="HOGENOM" id="CLU_1389546_0_0_11"/>
<evidence type="ECO:0000313" key="4">
    <source>
        <dbReference type="Proteomes" id="UP000003963"/>
    </source>
</evidence>
<dbReference type="Proteomes" id="UP000003963">
    <property type="component" value="Unassembled WGS sequence"/>
</dbReference>
<dbReference type="GO" id="GO:0004674">
    <property type="term" value="F:protein serine/threonine kinase activity"/>
    <property type="evidence" value="ECO:0007669"/>
    <property type="project" value="UniProtKB-KW"/>
</dbReference>
<dbReference type="Pfam" id="PF13581">
    <property type="entry name" value="HATPase_c_2"/>
    <property type="match status" value="1"/>
</dbReference>
<keyword evidence="1" id="KW-0723">Serine/threonine-protein kinase</keyword>
<proteinExistence type="predicted"/>
<evidence type="ECO:0000313" key="3">
    <source>
        <dbReference type="EMBL" id="EFL21492.1"/>
    </source>
</evidence>
<gene>
    <name evidence="3" type="ORF">SSOG_01204</name>
</gene>
<dbReference type="AlphaFoldDB" id="D9WJR4"/>
<accession>D9WJR4</accession>